<dbReference type="Proteomes" id="UP000253437">
    <property type="component" value="Unassembled WGS sequence"/>
</dbReference>
<proteinExistence type="inferred from homology"/>
<evidence type="ECO:0000313" key="9">
    <source>
        <dbReference type="Proteomes" id="UP000253437"/>
    </source>
</evidence>
<dbReference type="InterPro" id="IPR016039">
    <property type="entry name" value="Thiolase-like"/>
</dbReference>
<evidence type="ECO:0000256" key="2">
    <source>
        <dbReference type="ARBA" id="ARBA00022679"/>
    </source>
</evidence>
<evidence type="ECO:0000259" key="7">
    <source>
        <dbReference type="Pfam" id="PF02803"/>
    </source>
</evidence>
<dbReference type="EMBL" id="QOUW02000110">
    <property type="protein sequence ID" value="RIW07163.1"/>
    <property type="molecule type" value="Genomic_DNA"/>
</dbReference>
<keyword evidence="2 5" id="KW-0808">Transferase</keyword>
<dbReference type="AlphaFoldDB" id="A0A8B3DE09"/>
<dbReference type="Pfam" id="PF02803">
    <property type="entry name" value="Thiolase_C"/>
    <property type="match status" value="1"/>
</dbReference>
<dbReference type="InterPro" id="IPR020610">
    <property type="entry name" value="Thiolase_AS"/>
</dbReference>
<dbReference type="InterPro" id="IPR020617">
    <property type="entry name" value="Thiolase_C"/>
</dbReference>
<dbReference type="PIRSF" id="PIRSF000429">
    <property type="entry name" value="Ac-CoA_Ac_transf"/>
    <property type="match status" value="1"/>
</dbReference>
<dbReference type="PROSITE" id="PS00098">
    <property type="entry name" value="THIOLASE_1"/>
    <property type="match status" value="1"/>
</dbReference>
<feature type="active site" description="Acyl-thioester intermediate" evidence="4">
    <location>
        <position position="87"/>
    </location>
</feature>
<dbReference type="InterPro" id="IPR020615">
    <property type="entry name" value="Thiolase_acyl_enz_int_AS"/>
</dbReference>
<dbReference type="CDD" id="cd00751">
    <property type="entry name" value="thiolase"/>
    <property type="match status" value="1"/>
</dbReference>
<evidence type="ECO:0000259" key="6">
    <source>
        <dbReference type="Pfam" id="PF00108"/>
    </source>
</evidence>
<protein>
    <submittedName>
        <fullName evidence="8">Acetyl-CoA C-acyltransferase</fullName>
        <ecNumber evidence="8">2.3.1.16</ecNumber>
    </submittedName>
</protein>
<evidence type="ECO:0000256" key="1">
    <source>
        <dbReference type="ARBA" id="ARBA00010982"/>
    </source>
</evidence>
<comment type="similarity">
    <text evidence="1 5">Belongs to the thiolase-like superfamily. Thiolase family.</text>
</comment>
<feature type="domain" description="Thiolase N-terminal" evidence="6">
    <location>
        <begin position="6"/>
        <end position="259"/>
    </location>
</feature>
<evidence type="ECO:0000256" key="4">
    <source>
        <dbReference type="PIRSR" id="PIRSR000429-1"/>
    </source>
</evidence>
<dbReference type="Gene3D" id="3.40.47.10">
    <property type="match status" value="2"/>
</dbReference>
<accession>A0A8B3DE09</accession>
<organism evidence="8 9">
    <name type="scientific">Vibrio harveyi</name>
    <name type="common">Beneckea harveyi</name>
    <dbReference type="NCBI Taxonomy" id="669"/>
    <lineage>
        <taxon>Bacteria</taxon>
        <taxon>Pseudomonadati</taxon>
        <taxon>Pseudomonadota</taxon>
        <taxon>Gammaproteobacteria</taxon>
        <taxon>Vibrionales</taxon>
        <taxon>Vibrionaceae</taxon>
        <taxon>Vibrio</taxon>
    </lineage>
</organism>
<name>A0A8B3DE09_VIBHA</name>
<comment type="caution">
    <text evidence="8">The sequence shown here is derived from an EMBL/GenBank/DDBJ whole genome shotgun (WGS) entry which is preliminary data.</text>
</comment>
<gene>
    <name evidence="8" type="ORF">DS957_021060</name>
</gene>
<dbReference type="InterPro" id="IPR002155">
    <property type="entry name" value="Thiolase"/>
</dbReference>
<dbReference type="EC" id="2.3.1.16" evidence="8"/>
<dbReference type="GO" id="GO:0003988">
    <property type="term" value="F:acetyl-CoA C-acyltransferase activity"/>
    <property type="evidence" value="ECO:0007669"/>
    <property type="project" value="UniProtKB-EC"/>
</dbReference>
<dbReference type="SUPFAM" id="SSF53901">
    <property type="entry name" value="Thiolase-like"/>
    <property type="match status" value="2"/>
</dbReference>
<dbReference type="PANTHER" id="PTHR18919">
    <property type="entry name" value="ACETYL-COA C-ACYLTRANSFERASE"/>
    <property type="match status" value="1"/>
</dbReference>
<dbReference type="InterPro" id="IPR020616">
    <property type="entry name" value="Thiolase_N"/>
</dbReference>
<dbReference type="NCBIfam" id="TIGR01930">
    <property type="entry name" value="AcCoA-C-Actrans"/>
    <property type="match status" value="1"/>
</dbReference>
<dbReference type="Pfam" id="PF00108">
    <property type="entry name" value="Thiolase_N"/>
    <property type="match status" value="1"/>
</dbReference>
<evidence type="ECO:0000256" key="3">
    <source>
        <dbReference type="ARBA" id="ARBA00023315"/>
    </source>
</evidence>
<dbReference type="PROSITE" id="PS00099">
    <property type="entry name" value="THIOLASE_3"/>
    <property type="match status" value="1"/>
</dbReference>
<keyword evidence="3 5" id="KW-0012">Acyltransferase</keyword>
<evidence type="ECO:0000313" key="8">
    <source>
        <dbReference type="EMBL" id="RIW07163.1"/>
    </source>
</evidence>
<sequence length="403" mass="42987">MGNDIWIVSAKRTPIGRFQGQLQGYSAPQLGAFAIKAAMDASGVSEVDEVYMGCVLPAGCGQAPARQAALGADLPLTTGCTTINKVCGSGMKSVMLAHDLIKAGSIRSAIAGGMESMTNAPYLLKEARNGMRMGHQFTHDHMFLDGLQDAYEGHLMGVYAQQTADRSEFTREQMDEWAILSATRALEAQEQRLFDDEISPIEITTRYSTSTLDYDEHPCSIKLDKIPQLKPAFDNNGSVTAANSSAISDGAAALVLMDSQVAQHQGLTPLAVIKGHSTHARKPAEFTLAPVFAIEQLLSQLDWSVDEVDLWEINEAFAVVTQIAVRQLGIDKDKVNIKGGACALGHPIGASGARILVTLIHSLRQLQSLGVDGDNNNKKVMRGVASLCIGGGEATAIGIEIPL</sequence>
<feature type="active site" description="Proton acceptor" evidence="4">
    <location>
        <position position="346"/>
    </location>
</feature>
<evidence type="ECO:0000256" key="5">
    <source>
        <dbReference type="RuleBase" id="RU003557"/>
    </source>
</evidence>
<dbReference type="PANTHER" id="PTHR18919:SF164">
    <property type="entry name" value="ACETYL-COA ACETYLTRANSFERASE"/>
    <property type="match status" value="1"/>
</dbReference>
<dbReference type="RefSeq" id="WP_114092746.1">
    <property type="nucleotide sequence ID" value="NZ_QOUW02000110.1"/>
</dbReference>
<feature type="domain" description="Thiolase C-terminal" evidence="7">
    <location>
        <begin position="267"/>
        <end position="400"/>
    </location>
</feature>
<reference evidence="8 9" key="1">
    <citation type="submission" date="2018-08" db="EMBL/GenBank/DDBJ databases">
        <title>Vibrio harveyi strains pathogenic to white snook Centropomus viridis Lockington (1877) and potential probiotic bacteria.</title>
        <authorList>
            <person name="Soto-Rodriguez S."/>
            <person name="Gomez-Gil B."/>
            <person name="Lozano-Olvera R."/>
        </authorList>
    </citation>
    <scope>NUCLEOTIDE SEQUENCE [LARGE SCALE GENOMIC DNA]</scope>
    <source>
        <strain evidence="8 9">CAIM 1508</strain>
    </source>
</reference>
<feature type="active site" description="Proton acceptor" evidence="4">
    <location>
        <position position="388"/>
    </location>
</feature>